<gene>
    <name evidence="7" type="ORF">GPECTOR_60g736</name>
</gene>
<evidence type="ECO:0000256" key="5">
    <source>
        <dbReference type="ARBA" id="ARBA00022840"/>
    </source>
</evidence>
<evidence type="ECO:0000256" key="1">
    <source>
        <dbReference type="ARBA" id="ARBA00022527"/>
    </source>
</evidence>
<keyword evidence="4" id="KW-0418">Kinase</keyword>
<proteinExistence type="predicted"/>
<keyword evidence="2" id="KW-0808">Transferase</keyword>
<dbReference type="FunFam" id="1.10.510.10:FF:000716">
    <property type="entry name" value="Protein kinase byr2-like"/>
    <property type="match status" value="1"/>
</dbReference>
<organism evidence="7 8">
    <name type="scientific">Gonium pectorale</name>
    <name type="common">Green alga</name>
    <dbReference type="NCBI Taxonomy" id="33097"/>
    <lineage>
        <taxon>Eukaryota</taxon>
        <taxon>Viridiplantae</taxon>
        <taxon>Chlorophyta</taxon>
        <taxon>core chlorophytes</taxon>
        <taxon>Chlorophyceae</taxon>
        <taxon>CS clade</taxon>
        <taxon>Chlamydomonadales</taxon>
        <taxon>Volvocaceae</taxon>
        <taxon>Gonium</taxon>
    </lineage>
</organism>
<dbReference type="InterPro" id="IPR008271">
    <property type="entry name" value="Ser/Thr_kinase_AS"/>
</dbReference>
<evidence type="ECO:0000256" key="3">
    <source>
        <dbReference type="ARBA" id="ARBA00022741"/>
    </source>
</evidence>
<dbReference type="InterPro" id="IPR001245">
    <property type="entry name" value="Ser-Thr/Tyr_kinase_cat_dom"/>
</dbReference>
<dbReference type="PANTHER" id="PTHR11584:SF369">
    <property type="entry name" value="MITOGEN-ACTIVATED PROTEIN KINASE KINASE KINASE 19-RELATED"/>
    <property type="match status" value="1"/>
</dbReference>
<dbReference type="AlphaFoldDB" id="A0A150G554"/>
<evidence type="ECO:0000256" key="2">
    <source>
        <dbReference type="ARBA" id="ARBA00022679"/>
    </source>
</evidence>
<dbReference type="PRINTS" id="PR00109">
    <property type="entry name" value="TYRKINASE"/>
</dbReference>
<dbReference type="InterPro" id="IPR000719">
    <property type="entry name" value="Prot_kinase_dom"/>
</dbReference>
<keyword evidence="8" id="KW-1185">Reference proteome</keyword>
<dbReference type="SMART" id="SM00220">
    <property type="entry name" value="S_TKc"/>
    <property type="match status" value="1"/>
</dbReference>
<protein>
    <recommendedName>
        <fullName evidence="6">Protein kinase domain-containing protein</fullName>
    </recommendedName>
</protein>
<dbReference type="Gene3D" id="1.10.510.10">
    <property type="entry name" value="Transferase(Phosphotransferase) domain 1"/>
    <property type="match status" value="1"/>
</dbReference>
<dbReference type="EMBL" id="LSYV01000061">
    <property type="protein sequence ID" value="KXZ44958.1"/>
    <property type="molecule type" value="Genomic_DNA"/>
</dbReference>
<dbReference type="Pfam" id="PF00069">
    <property type="entry name" value="Pkinase"/>
    <property type="match status" value="1"/>
</dbReference>
<dbReference type="PIRSF" id="PIRSF000654">
    <property type="entry name" value="Integrin-linked_kinase"/>
    <property type="match status" value="1"/>
</dbReference>
<evidence type="ECO:0000313" key="8">
    <source>
        <dbReference type="Proteomes" id="UP000075714"/>
    </source>
</evidence>
<dbReference type="Proteomes" id="UP000075714">
    <property type="component" value="Unassembled WGS sequence"/>
</dbReference>
<feature type="domain" description="Protein kinase" evidence="6">
    <location>
        <begin position="1"/>
        <end position="211"/>
    </location>
</feature>
<evidence type="ECO:0000313" key="7">
    <source>
        <dbReference type="EMBL" id="KXZ44958.1"/>
    </source>
</evidence>
<dbReference type="PANTHER" id="PTHR11584">
    <property type="entry name" value="SERINE/THREONINE PROTEIN KINASE"/>
    <property type="match status" value="1"/>
</dbReference>
<comment type="caution">
    <text evidence="7">The sequence shown here is derived from an EMBL/GenBank/DDBJ whole genome shotgun (WGS) entry which is preliminary data.</text>
</comment>
<dbReference type="PROSITE" id="PS50011">
    <property type="entry name" value="PROTEIN_KINASE_DOM"/>
    <property type="match status" value="1"/>
</dbReference>
<dbReference type="OrthoDB" id="266718at2759"/>
<dbReference type="PROSITE" id="PS00108">
    <property type="entry name" value="PROTEIN_KINASE_ST"/>
    <property type="match status" value="1"/>
</dbReference>
<evidence type="ECO:0000259" key="6">
    <source>
        <dbReference type="PROSITE" id="PS50011"/>
    </source>
</evidence>
<keyword evidence="5" id="KW-0067">ATP-binding</keyword>
<keyword evidence="1" id="KW-0723">Serine/threonine-protein kinase</keyword>
<keyword evidence="3" id="KW-0547">Nucleotide-binding</keyword>
<dbReference type="GO" id="GO:0004674">
    <property type="term" value="F:protein serine/threonine kinase activity"/>
    <property type="evidence" value="ECO:0007669"/>
    <property type="project" value="UniProtKB-KW"/>
</dbReference>
<evidence type="ECO:0000256" key="4">
    <source>
        <dbReference type="ARBA" id="ARBA00022777"/>
    </source>
</evidence>
<accession>A0A150G554</accession>
<dbReference type="InterPro" id="IPR011009">
    <property type="entry name" value="Kinase-like_dom_sf"/>
</dbReference>
<dbReference type="CDD" id="cd06606">
    <property type="entry name" value="STKc_MAPKKK"/>
    <property type="match status" value="1"/>
</dbReference>
<name>A0A150G554_GONPE</name>
<dbReference type="GO" id="GO:0005524">
    <property type="term" value="F:ATP binding"/>
    <property type="evidence" value="ECO:0007669"/>
    <property type="project" value="UniProtKB-KW"/>
</dbReference>
<dbReference type="STRING" id="33097.A0A150G554"/>
<dbReference type="SUPFAM" id="SSF56112">
    <property type="entry name" value="Protein kinase-like (PK-like)"/>
    <property type="match status" value="1"/>
</dbReference>
<sequence>MSLYKKLKHRHVVGYIDARFDAATCAFYIFLEYVPGGSIASMLTRFGRFQEDLVRNYTRQLLLGLEYLHGRKIVHRDLKGGNVLVSRDGVVKLADFGASKAYRDHTITDCMKSVRGSVFWMAPEVIRGTGYGRRADVWSLGCTVIEMFTGSHPWPQLDNQWTAMFTIAKTEEGPPRPHGISEEAARFLDKCLQFDPAKRPNVSELLQDPFVARPAGGPAAAEDRLQHSF</sequence>
<reference evidence="8" key="1">
    <citation type="journal article" date="2016" name="Nat. Commun.">
        <title>The Gonium pectorale genome demonstrates co-option of cell cycle regulation during the evolution of multicellularity.</title>
        <authorList>
            <person name="Hanschen E.R."/>
            <person name="Marriage T.N."/>
            <person name="Ferris P.J."/>
            <person name="Hamaji T."/>
            <person name="Toyoda A."/>
            <person name="Fujiyama A."/>
            <person name="Neme R."/>
            <person name="Noguchi H."/>
            <person name="Minakuchi Y."/>
            <person name="Suzuki M."/>
            <person name="Kawai-Toyooka H."/>
            <person name="Smith D.R."/>
            <person name="Sparks H."/>
            <person name="Anderson J."/>
            <person name="Bakaric R."/>
            <person name="Luria V."/>
            <person name="Karger A."/>
            <person name="Kirschner M.W."/>
            <person name="Durand P.M."/>
            <person name="Michod R.E."/>
            <person name="Nozaki H."/>
            <person name="Olson B.J."/>
        </authorList>
    </citation>
    <scope>NUCLEOTIDE SEQUENCE [LARGE SCALE GENOMIC DNA]</scope>
    <source>
        <strain evidence="8">NIES-2863</strain>
    </source>
</reference>